<organism evidence="1 2">
    <name type="scientific">Rhodococcus wratislaviensis NBRC 100605</name>
    <dbReference type="NCBI Taxonomy" id="1219028"/>
    <lineage>
        <taxon>Bacteria</taxon>
        <taxon>Bacillati</taxon>
        <taxon>Actinomycetota</taxon>
        <taxon>Actinomycetes</taxon>
        <taxon>Mycobacteriales</taxon>
        <taxon>Nocardiaceae</taxon>
        <taxon>Rhodococcus</taxon>
    </lineage>
</organism>
<gene>
    <name evidence="1" type="ORF">RW1_031_01520</name>
</gene>
<dbReference type="AlphaFoldDB" id="X0Q5M6"/>
<evidence type="ECO:0000313" key="2">
    <source>
        <dbReference type="Proteomes" id="UP000019491"/>
    </source>
</evidence>
<proteinExistence type="predicted"/>
<keyword evidence="2" id="KW-1185">Reference proteome</keyword>
<evidence type="ECO:0000313" key="1">
    <source>
        <dbReference type="EMBL" id="GAF46567.1"/>
    </source>
</evidence>
<dbReference type="EMBL" id="BAWF01000031">
    <property type="protein sequence ID" value="GAF46567.1"/>
    <property type="molecule type" value="Genomic_DNA"/>
</dbReference>
<accession>X0Q5M6</accession>
<name>X0Q5M6_RHOWR</name>
<protein>
    <submittedName>
        <fullName evidence="1">Uncharacterized protein</fullName>
    </submittedName>
</protein>
<reference evidence="1 2" key="1">
    <citation type="submission" date="2014-02" db="EMBL/GenBank/DDBJ databases">
        <title>Whole genome shotgun sequence of Rhodococcus wratislaviensis NBRC 100605.</title>
        <authorList>
            <person name="Hosoyama A."/>
            <person name="Tsuchikane K."/>
            <person name="Yoshida I."/>
            <person name="Ohji S."/>
            <person name="Ichikawa N."/>
            <person name="Yamazoe A."/>
            <person name="Fujita N."/>
        </authorList>
    </citation>
    <scope>NUCLEOTIDE SEQUENCE [LARGE SCALE GENOMIC DNA]</scope>
    <source>
        <strain evidence="1 2">NBRC 100605</strain>
    </source>
</reference>
<comment type="caution">
    <text evidence="1">The sequence shown here is derived from an EMBL/GenBank/DDBJ whole genome shotgun (WGS) entry which is preliminary data.</text>
</comment>
<dbReference type="Proteomes" id="UP000019491">
    <property type="component" value="Unassembled WGS sequence"/>
</dbReference>
<sequence>MVVACGVPDLTRDRPPRALEAMNTDGRCQQGGPNHSAGACVMPLVECGEHAIGAVHAGQEIADRRAELLRVVRCRAS</sequence>